<dbReference type="Pfam" id="PF07729">
    <property type="entry name" value="FCD"/>
    <property type="match status" value="1"/>
</dbReference>
<comment type="caution">
    <text evidence="6">The sequence shown here is derived from an EMBL/GenBank/DDBJ whole genome shotgun (WGS) entry which is preliminary data.</text>
</comment>
<keyword evidence="2" id="KW-0238">DNA-binding</keyword>
<evidence type="ECO:0000256" key="2">
    <source>
        <dbReference type="ARBA" id="ARBA00023125"/>
    </source>
</evidence>
<dbReference type="Gene3D" id="1.10.10.10">
    <property type="entry name" value="Winged helix-like DNA-binding domain superfamily/Winged helix DNA-binding domain"/>
    <property type="match status" value="1"/>
</dbReference>
<dbReference type="EMBL" id="WWCU01000012">
    <property type="protein sequence ID" value="MYN08205.1"/>
    <property type="molecule type" value="Genomic_DNA"/>
</dbReference>
<evidence type="ECO:0000256" key="4">
    <source>
        <dbReference type="SAM" id="MobiDB-lite"/>
    </source>
</evidence>
<protein>
    <submittedName>
        <fullName evidence="6">FCD domain-containing protein</fullName>
    </submittedName>
</protein>
<gene>
    <name evidence="6" type="ORF">GTP77_12765</name>
</gene>
<feature type="region of interest" description="Disordered" evidence="4">
    <location>
        <begin position="226"/>
        <end position="248"/>
    </location>
</feature>
<dbReference type="InterPro" id="IPR000524">
    <property type="entry name" value="Tscrpt_reg_HTH_GntR"/>
</dbReference>
<feature type="domain" description="HTH gntR-type" evidence="5">
    <location>
        <begin position="14"/>
        <end position="82"/>
    </location>
</feature>
<dbReference type="AlphaFoldDB" id="A0A7X4HBN2"/>
<dbReference type="Pfam" id="PF00392">
    <property type="entry name" value="GntR"/>
    <property type="match status" value="1"/>
</dbReference>
<dbReference type="CDD" id="cd07377">
    <property type="entry name" value="WHTH_GntR"/>
    <property type="match status" value="1"/>
</dbReference>
<evidence type="ECO:0000313" key="7">
    <source>
        <dbReference type="Proteomes" id="UP000450676"/>
    </source>
</evidence>
<dbReference type="InterPro" id="IPR008920">
    <property type="entry name" value="TF_FadR/GntR_C"/>
</dbReference>
<dbReference type="Gene3D" id="1.20.120.530">
    <property type="entry name" value="GntR ligand-binding domain-like"/>
    <property type="match status" value="1"/>
</dbReference>
<dbReference type="PRINTS" id="PR00035">
    <property type="entry name" value="HTHGNTR"/>
</dbReference>
<dbReference type="SUPFAM" id="SSF46785">
    <property type="entry name" value="Winged helix' DNA-binding domain"/>
    <property type="match status" value="1"/>
</dbReference>
<evidence type="ECO:0000259" key="5">
    <source>
        <dbReference type="PROSITE" id="PS50949"/>
    </source>
</evidence>
<dbReference type="InterPro" id="IPR036390">
    <property type="entry name" value="WH_DNA-bd_sf"/>
</dbReference>
<dbReference type="PROSITE" id="PS50949">
    <property type="entry name" value="HTH_GNTR"/>
    <property type="match status" value="1"/>
</dbReference>
<dbReference type="SMART" id="SM00345">
    <property type="entry name" value="HTH_GNTR"/>
    <property type="match status" value="1"/>
</dbReference>
<dbReference type="Proteomes" id="UP000450676">
    <property type="component" value="Unassembled WGS sequence"/>
</dbReference>
<reference evidence="6 7" key="1">
    <citation type="submission" date="2019-12" db="EMBL/GenBank/DDBJ databases">
        <title>Novel species isolated from a subtropical stream in China.</title>
        <authorList>
            <person name="Lu H."/>
        </authorList>
    </citation>
    <scope>NUCLEOTIDE SEQUENCE [LARGE SCALE GENOMIC DNA]</scope>
    <source>
        <strain evidence="6 7">FT127W</strain>
    </source>
</reference>
<keyword evidence="7" id="KW-1185">Reference proteome</keyword>
<dbReference type="InterPro" id="IPR011711">
    <property type="entry name" value="GntR_C"/>
</dbReference>
<dbReference type="PANTHER" id="PTHR43537:SF5">
    <property type="entry name" value="UXU OPERON TRANSCRIPTIONAL REGULATOR"/>
    <property type="match status" value="1"/>
</dbReference>
<dbReference type="GO" id="GO:0003677">
    <property type="term" value="F:DNA binding"/>
    <property type="evidence" value="ECO:0007669"/>
    <property type="project" value="UniProtKB-KW"/>
</dbReference>
<feature type="compositionally biased region" description="Basic and acidic residues" evidence="4">
    <location>
        <begin position="230"/>
        <end position="248"/>
    </location>
</feature>
<evidence type="ECO:0000313" key="6">
    <source>
        <dbReference type="EMBL" id="MYN08205.1"/>
    </source>
</evidence>
<evidence type="ECO:0000256" key="1">
    <source>
        <dbReference type="ARBA" id="ARBA00023015"/>
    </source>
</evidence>
<name>A0A7X4HBN2_9BURK</name>
<organism evidence="6 7">
    <name type="scientific">Pseudoduganella aquatica</name>
    <dbReference type="NCBI Taxonomy" id="2660641"/>
    <lineage>
        <taxon>Bacteria</taxon>
        <taxon>Pseudomonadati</taxon>
        <taxon>Pseudomonadota</taxon>
        <taxon>Betaproteobacteria</taxon>
        <taxon>Burkholderiales</taxon>
        <taxon>Oxalobacteraceae</taxon>
        <taxon>Telluria group</taxon>
        <taxon>Pseudoduganella</taxon>
    </lineage>
</organism>
<dbReference type="GO" id="GO:0003700">
    <property type="term" value="F:DNA-binding transcription factor activity"/>
    <property type="evidence" value="ECO:0007669"/>
    <property type="project" value="InterPro"/>
</dbReference>
<dbReference type="InterPro" id="IPR036388">
    <property type="entry name" value="WH-like_DNA-bd_sf"/>
</dbReference>
<dbReference type="RefSeq" id="WP_161072533.1">
    <property type="nucleotide sequence ID" value="NZ_CP086370.1"/>
</dbReference>
<proteinExistence type="predicted"/>
<evidence type="ECO:0000256" key="3">
    <source>
        <dbReference type="ARBA" id="ARBA00023163"/>
    </source>
</evidence>
<sequence length="248" mass="27264">MESSRPITPLPKSRSLAHGVVSYVADLIKDGRIAPGEKVPSEAEIIRALGVSRSVVREAISHMQAAGMVETRQGVGTFVLGRAPQHMGLGAKSGMTKEDVLSILELRISLETEAAGLAANRRSEPQLARIRAALDAFLARCNSGGETATADTQYHLSIAQAANNPYLHDVLSHINLELLPQARQTSAHIPRDAPEIYLERVRREHEDIYSAIARQDPESARAAMRTHLSNSRERLRRAHEQYEASKDR</sequence>
<keyword evidence="1" id="KW-0805">Transcription regulation</keyword>
<dbReference type="SUPFAM" id="SSF48008">
    <property type="entry name" value="GntR ligand-binding domain-like"/>
    <property type="match status" value="1"/>
</dbReference>
<dbReference type="SMART" id="SM00895">
    <property type="entry name" value="FCD"/>
    <property type="match status" value="1"/>
</dbReference>
<keyword evidence="3" id="KW-0804">Transcription</keyword>
<dbReference type="PANTHER" id="PTHR43537">
    <property type="entry name" value="TRANSCRIPTIONAL REGULATOR, GNTR FAMILY"/>
    <property type="match status" value="1"/>
</dbReference>
<accession>A0A7X4HBN2</accession>